<keyword evidence="1" id="KW-0472">Membrane</keyword>
<accession>A0A9X3SGA4</accession>
<reference evidence="3" key="1">
    <citation type="submission" date="2022-10" db="EMBL/GenBank/DDBJ databases">
        <title>The WGS of Solirubrobacter phytolaccae KCTC 29190.</title>
        <authorList>
            <person name="Jiang Z."/>
        </authorList>
    </citation>
    <scope>NUCLEOTIDE SEQUENCE</scope>
    <source>
        <strain evidence="3">KCTC 29190</strain>
    </source>
</reference>
<dbReference type="InterPro" id="IPR013783">
    <property type="entry name" value="Ig-like_fold"/>
</dbReference>
<evidence type="ECO:0000256" key="1">
    <source>
        <dbReference type="SAM" id="Phobius"/>
    </source>
</evidence>
<comment type="caution">
    <text evidence="3">The sequence shown here is derived from an EMBL/GenBank/DDBJ whole genome shotgun (WGS) entry which is preliminary data.</text>
</comment>
<dbReference type="Proteomes" id="UP001147653">
    <property type="component" value="Unassembled WGS sequence"/>
</dbReference>
<evidence type="ECO:0008006" key="5">
    <source>
        <dbReference type="Google" id="ProtNLM"/>
    </source>
</evidence>
<dbReference type="RefSeq" id="WP_270026585.1">
    <property type="nucleotide sequence ID" value="NZ_JAPDDP010000032.1"/>
</dbReference>
<keyword evidence="4" id="KW-1185">Reference proteome</keyword>
<keyword evidence="1" id="KW-0812">Transmembrane</keyword>
<evidence type="ECO:0000313" key="4">
    <source>
        <dbReference type="Proteomes" id="UP001147653"/>
    </source>
</evidence>
<feature type="signal peptide" evidence="2">
    <location>
        <begin position="1"/>
        <end position="30"/>
    </location>
</feature>
<dbReference type="AlphaFoldDB" id="A0A9X3SGA4"/>
<keyword evidence="2" id="KW-0732">Signal</keyword>
<feature type="chain" id="PRO_5040901647" description="DUF916 domain-containing protein" evidence="2">
    <location>
        <begin position="31"/>
        <end position="291"/>
    </location>
</feature>
<protein>
    <recommendedName>
        <fullName evidence="5">DUF916 domain-containing protein</fullName>
    </recommendedName>
</protein>
<evidence type="ECO:0000256" key="2">
    <source>
        <dbReference type="SAM" id="SignalP"/>
    </source>
</evidence>
<feature type="transmembrane region" description="Helical" evidence="1">
    <location>
        <begin position="255"/>
        <end position="275"/>
    </location>
</feature>
<gene>
    <name evidence="3" type="ORF">OJ997_18090</name>
</gene>
<organism evidence="3 4">
    <name type="scientific">Solirubrobacter phytolaccae</name>
    <dbReference type="NCBI Taxonomy" id="1404360"/>
    <lineage>
        <taxon>Bacteria</taxon>
        <taxon>Bacillati</taxon>
        <taxon>Actinomycetota</taxon>
        <taxon>Thermoleophilia</taxon>
        <taxon>Solirubrobacterales</taxon>
        <taxon>Solirubrobacteraceae</taxon>
        <taxon>Solirubrobacter</taxon>
    </lineage>
</organism>
<dbReference type="Gene3D" id="2.60.40.10">
    <property type="entry name" value="Immunoglobulins"/>
    <property type="match status" value="1"/>
</dbReference>
<dbReference type="GO" id="GO:0005975">
    <property type="term" value="P:carbohydrate metabolic process"/>
    <property type="evidence" value="ECO:0007669"/>
    <property type="project" value="UniProtKB-ARBA"/>
</dbReference>
<name>A0A9X3SGA4_9ACTN</name>
<proteinExistence type="predicted"/>
<keyword evidence="1" id="KW-1133">Transmembrane helix</keyword>
<dbReference type="EMBL" id="JAPDDP010000032">
    <property type="protein sequence ID" value="MDA0182222.1"/>
    <property type="molecule type" value="Genomic_DNA"/>
</dbReference>
<evidence type="ECO:0000313" key="3">
    <source>
        <dbReference type="EMBL" id="MDA0182222.1"/>
    </source>
</evidence>
<sequence length="291" mass="29649">MTLRPISPRVVVVLLLTLGLVGSLTRPAAAADWTLAPADTTFGSGRQAFRYTLNPGGTLEDAVAVFNTGAAPLDVTLRAADGVPGLELAQAAVTVPAGETAEVPFTLTLPQDAEAGDRVGGIVAAGGGSEATAAINLRVGGPLTPSLVVEDVRMEYSGGDATVEYTLRNTGNAILSAQPTVSVSGPFGRWKAAAGKLPDSPAVLPGKTWKGSARVPDVTPAVRLSATVELLPLITDEAGSVSPLKPVQATGHAFAIPWLLVLALLVVVGVVVAVARRRPARARVSSVQHLG</sequence>